<dbReference type="OrthoDB" id="288726at2759"/>
<evidence type="ECO:0000256" key="3">
    <source>
        <dbReference type="PROSITE-ProRule" id="PRU00742"/>
    </source>
</evidence>
<dbReference type="EMBL" id="AACS02000001">
    <property type="protein sequence ID" value="EAU92601.2"/>
    <property type="molecule type" value="Genomic_DNA"/>
</dbReference>
<evidence type="ECO:0000256" key="1">
    <source>
        <dbReference type="ARBA" id="ARBA00022723"/>
    </source>
</evidence>
<feature type="signal peptide" evidence="4">
    <location>
        <begin position="1"/>
        <end position="25"/>
    </location>
</feature>
<sequence length="403" mass="44219">MGNMKTVTLFLSLISSTFTLVGAQAQEPTTWFEKYGPQLDLSYTGPLSFAHLPYRLCLQENATFDVAILVSYRPGARFGPSAIRSGSRRQSDVLAYSLSWGFNPYTQGYSILDCGDVPVNSFDNTLALDQMEVAYSTLLRRPIAREDTLAGPLKGKDGLVHPRVVSLGGDHTIVLPILRSLYKVYGPITVIHFDAHLPMKPGLHAARQDTWPTLQLSGIDTEQSRITHGSFFYVAHEEGLLANNSIHGGIRTPLSGPEDLANDSVVGFQVITSDDIDSLGIPEIVRKMRARVGDSPVVDIDVIDPGMAPATGTPEAGGWTTREFKRILRGLKGLNFIGADLVEVSPAYDQGLLSAFFNVCMSDLLVFYIACTPESQFPRLYPERADLDPTVPWLLVHYMELNG</sequence>
<comment type="similarity">
    <text evidence="3">Belongs to the arginase family.</text>
</comment>
<dbReference type="OMA" id="LGFPYDT"/>
<accession>A8N2X7</accession>
<reference evidence="5 6" key="1">
    <citation type="journal article" date="2010" name="Proc. Natl. Acad. Sci. U.S.A.">
        <title>Insights into evolution of multicellular fungi from the assembled chromosomes of the mushroom Coprinopsis cinerea (Coprinus cinereus).</title>
        <authorList>
            <person name="Stajich J.E."/>
            <person name="Wilke S.K."/>
            <person name="Ahren D."/>
            <person name="Au C.H."/>
            <person name="Birren B.W."/>
            <person name="Borodovsky M."/>
            <person name="Burns C."/>
            <person name="Canback B."/>
            <person name="Casselton L.A."/>
            <person name="Cheng C.K."/>
            <person name="Deng J."/>
            <person name="Dietrich F.S."/>
            <person name="Fargo D.C."/>
            <person name="Farman M.L."/>
            <person name="Gathman A.C."/>
            <person name="Goldberg J."/>
            <person name="Guigo R."/>
            <person name="Hoegger P.J."/>
            <person name="Hooker J.B."/>
            <person name="Huggins A."/>
            <person name="James T.Y."/>
            <person name="Kamada T."/>
            <person name="Kilaru S."/>
            <person name="Kodira C."/>
            <person name="Kues U."/>
            <person name="Kupfer D."/>
            <person name="Kwan H.S."/>
            <person name="Lomsadze A."/>
            <person name="Li W."/>
            <person name="Lilly W.W."/>
            <person name="Ma L.J."/>
            <person name="Mackey A.J."/>
            <person name="Manning G."/>
            <person name="Martin F."/>
            <person name="Muraguchi H."/>
            <person name="Natvig D.O."/>
            <person name="Palmerini H."/>
            <person name="Ramesh M.A."/>
            <person name="Rehmeyer C.J."/>
            <person name="Roe B.A."/>
            <person name="Shenoy N."/>
            <person name="Stanke M."/>
            <person name="Ter-Hovhannisyan V."/>
            <person name="Tunlid A."/>
            <person name="Velagapudi R."/>
            <person name="Vision T.J."/>
            <person name="Zeng Q."/>
            <person name="Zolan M.E."/>
            <person name="Pukkila P.J."/>
        </authorList>
    </citation>
    <scope>NUCLEOTIDE SEQUENCE [LARGE SCALE GENOMIC DNA]</scope>
    <source>
        <strain evidence="6">Okayama-7 / 130 / ATCC MYA-4618 / FGSC 9003</strain>
    </source>
</reference>
<dbReference type="CDD" id="cd11592">
    <property type="entry name" value="Agmatinase_PAH"/>
    <property type="match status" value="1"/>
</dbReference>
<keyword evidence="4" id="KW-0732">Signal</keyword>
<evidence type="ECO:0000313" key="6">
    <source>
        <dbReference type="Proteomes" id="UP000001861"/>
    </source>
</evidence>
<name>A8N2X7_COPC7</name>
<proteinExistence type="inferred from homology"/>
<dbReference type="InterPro" id="IPR023696">
    <property type="entry name" value="Ureohydrolase_dom_sf"/>
</dbReference>
<dbReference type="VEuPathDB" id="FungiDB:CC1G_06612"/>
<dbReference type="PROSITE" id="PS51409">
    <property type="entry name" value="ARGINASE_2"/>
    <property type="match status" value="1"/>
</dbReference>
<dbReference type="InParanoid" id="A8N2X7"/>
<comment type="caution">
    <text evidence="5">The sequence shown here is derived from an EMBL/GenBank/DDBJ whole genome shotgun (WGS) entry which is preliminary data.</text>
</comment>
<evidence type="ECO:0000256" key="2">
    <source>
        <dbReference type="ARBA" id="ARBA00022801"/>
    </source>
</evidence>
<dbReference type="eggNOG" id="KOG2964">
    <property type="taxonomic scope" value="Eukaryota"/>
</dbReference>
<keyword evidence="1" id="KW-0479">Metal-binding</keyword>
<organism evidence="5 6">
    <name type="scientific">Coprinopsis cinerea (strain Okayama-7 / 130 / ATCC MYA-4618 / FGSC 9003)</name>
    <name type="common">Inky cap fungus</name>
    <name type="synonym">Hormographiella aspergillata</name>
    <dbReference type="NCBI Taxonomy" id="240176"/>
    <lineage>
        <taxon>Eukaryota</taxon>
        <taxon>Fungi</taxon>
        <taxon>Dikarya</taxon>
        <taxon>Basidiomycota</taxon>
        <taxon>Agaricomycotina</taxon>
        <taxon>Agaricomycetes</taxon>
        <taxon>Agaricomycetidae</taxon>
        <taxon>Agaricales</taxon>
        <taxon>Agaricineae</taxon>
        <taxon>Psathyrellaceae</taxon>
        <taxon>Coprinopsis</taxon>
    </lineage>
</organism>
<protein>
    <submittedName>
        <fullName evidence="5">Arginase</fullName>
    </submittedName>
</protein>
<dbReference type="AlphaFoldDB" id="A8N2X7"/>
<dbReference type="Proteomes" id="UP000001861">
    <property type="component" value="Unassembled WGS sequence"/>
</dbReference>
<dbReference type="GO" id="GO:0046872">
    <property type="term" value="F:metal ion binding"/>
    <property type="evidence" value="ECO:0007669"/>
    <property type="project" value="UniProtKB-KW"/>
</dbReference>
<dbReference type="KEGG" id="cci:CC1G_06612"/>
<keyword evidence="6" id="KW-1185">Reference proteome</keyword>
<dbReference type="GO" id="GO:0008783">
    <property type="term" value="F:agmatinase activity"/>
    <property type="evidence" value="ECO:0007669"/>
    <property type="project" value="TreeGrafter"/>
</dbReference>
<evidence type="ECO:0000256" key="4">
    <source>
        <dbReference type="SAM" id="SignalP"/>
    </source>
</evidence>
<gene>
    <name evidence="5" type="ORF">CC1G_06612</name>
</gene>
<dbReference type="PRINTS" id="PR00116">
    <property type="entry name" value="ARGINASE"/>
</dbReference>
<feature type="chain" id="PRO_5002723957" evidence="4">
    <location>
        <begin position="26"/>
        <end position="403"/>
    </location>
</feature>
<evidence type="ECO:0000313" key="5">
    <source>
        <dbReference type="EMBL" id="EAU92601.2"/>
    </source>
</evidence>
<dbReference type="FunCoup" id="A8N2X7">
    <property type="interactions" value="28"/>
</dbReference>
<dbReference type="PANTHER" id="PTHR11358">
    <property type="entry name" value="ARGINASE/AGMATINASE"/>
    <property type="match status" value="1"/>
</dbReference>
<dbReference type="GeneID" id="6005703"/>
<dbReference type="STRING" id="240176.A8N2X7"/>
<dbReference type="Pfam" id="PF00491">
    <property type="entry name" value="Arginase"/>
    <property type="match status" value="1"/>
</dbReference>
<dbReference type="InterPro" id="IPR006035">
    <property type="entry name" value="Ureohydrolase"/>
</dbReference>
<dbReference type="SUPFAM" id="SSF52768">
    <property type="entry name" value="Arginase/deacetylase"/>
    <property type="match status" value="1"/>
</dbReference>
<dbReference type="RefSeq" id="XP_001829275.2">
    <property type="nucleotide sequence ID" value="XM_001829223.2"/>
</dbReference>
<keyword evidence="2" id="KW-0378">Hydrolase</keyword>
<dbReference type="HOGENOM" id="CLU_039478_1_1_1"/>
<dbReference type="Gene3D" id="3.40.800.10">
    <property type="entry name" value="Ureohydrolase domain"/>
    <property type="match status" value="1"/>
</dbReference>
<dbReference type="PANTHER" id="PTHR11358:SF26">
    <property type="entry name" value="GUANIDINO ACID HYDROLASE, MITOCHONDRIAL"/>
    <property type="match status" value="1"/>
</dbReference>
<dbReference type="GO" id="GO:0033389">
    <property type="term" value="P:putrescine biosynthetic process from arginine, via agmatine"/>
    <property type="evidence" value="ECO:0007669"/>
    <property type="project" value="TreeGrafter"/>
</dbReference>